<evidence type="ECO:0008006" key="5">
    <source>
        <dbReference type="Google" id="ProtNLM"/>
    </source>
</evidence>
<accession>A0A1A9WCW7</accession>
<feature type="region of interest" description="Disordered" evidence="1">
    <location>
        <begin position="108"/>
        <end position="142"/>
    </location>
</feature>
<evidence type="ECO:0000256" key="1">
    <source>
        <dbReference type="SAM" id="MobiDB-lite"/>
    </source>
</evidence>
<evidence type="ECO:0000256" key="2">
    <source>
        <dbReference type="SAM" id="Phobius"/>
    </source>
</evidence>
<dbReference type="EnsemblMetazoa" id="GBRI014944-RA">
    <property type="protein sequence ID" value="GBRI014944-PA"/>
    <property type="gene ID" value="GBRI014944"/>
</dbReference>
<reference evidence="4" key="1">
    <citation type="submission" date="2014-03" db="EMBL/GenBank/DDBJ databases">
        <authorList>
            <person name="Aksoy S."/>
            <person name="Warren W."/>
            <person name="Wilson R.K."/>
        </authorList>
    </citation>
    <scope>NUCLEOTIDE SEQUENCE [LARGE SCALE GENOMIC DNA]</scope>
    <source>
        <strain evidence="4">IAEA</strain>
    </source>
</reference>
<protein>
    <recommendedName>
        <fullName evidence="5">Transmembrane protein</fullName>
    </recommendedName>
</protein>
<keyword evidence="2" id="KW-0812">Transmembrane</keyword>
<feature type="compositionally biased region" description="Basic and acidic residues" evidence="1">
    <location>
        <begin position="133"/>
        <end position="142"/>
    </location>
</feature>
<organism evidence="3 4">
    <name type="scientific">Glossina brevipalpis</name>
    <dbReference type="NCBI Taxonomy" id="37001"/>
    <lineage>
        <taxon>Eukaryota</taxon>
        <taxon>Metazoa</taxon>
        <taxon>Ecdysozoa</taxon>
        <taxon>Arthropoda</taxon>
        <taxon>Hexapoda</taxon>
        <taxon>Insecta</taxon>
        <taxon>Pterygota</taxon>
        <taxon>Neoptera</taxon>
        <taxon>Endopterygota</taxon>
        <taxon>Diptera</taxon>
        <taxon>Brachycera</taxon>
        <taxon>Muscomorpha</taxon>
        <taxon>Hippoboscoidea</taxon>
        <taxon>Glossinidae</taxon>
        <taxon>Glossina</taxon>
    </lineage>
</organism>
<reference evidence="3" key="2">
    <citation type="submission" date="2020-05" db="UniProtKB">
        <authorList>
            <consortium name="EnsemblMetazoa"/>
        </authorList>
    </citation>
    <scope>IDENTIFICATION</scope>
    <source>
        <strain evidence="3">IAEA</strain>
    </source>
</reference>
<feature type="compositionally biased region" description="Low complexity" evidence="1">
    <location>
        <begin position="108"/>
        <end position="121"/>
    </location>
</feature>
<dbReference type="AlphaFoldDB" id="A0A1A9WCW7"/>
<proteinExistence type="predicted"/>
<feature type="transmembrane region" description="Helical" evidence="2">
    <location>
        <begin position="51"/>
        <end position="72"/>
    </location>
</feature>
<keyword evidence="2" id="KW-1133">Transmembrane helix</keyword>
<sequence>MKKSTKKRHKQSITLREVYQRKARENCFKMKIIVLMIITNTSSVTTDQSKLVVLVSLFGGSSVSTFFGSSFFSSISSFGRHTLSAAFGTQRPESTQRFMPITKFLNLLTSGNSSNTSTGSRPPGPKQTNQKRNPKDGVTKQN</sequence>
<dbReference type="VEuPathDB" id="VectorBase:GBRI014944"/>
<name>A0A1A9WCW7_9MUSC</name>
<evidence type="ECO:0000313" key="3">
    <source>
        <dbReference type="EnsemblMetazoa" id="GBRI014944-PA"/>
    </source>
</evidence>
<keyword evidence="4" id="KW-1185">Reference proteome</keyword>
<dbReference type="Proteomes" id="UP000091820">
    <property type="component" value="Unassembled WGS sequence"/>
</dbReference>
<keyword evidence="2" id="KW-0472">Membrane</keyword>
<evidence type="ECO:0000313" key="4">
    <source>
        <dbReference type="Proteomes" id="UP000091820"/>
    </source>
</evidence>